<evidence type="ECO:0000313" key="3">
    <source>
        <dbReference type="Proteomes" id="UP001166674"/>
    </source>
</evidence>
<dbReference type="EMBL" id="JAATJV010427199">
    <property type="protein sequence ID" value="MBZ3888879.1"/>
    <property type="molecule type" value="Genomic_DNA"/>
</dbReference>
<dbReference type="InterPro" id="IPR008331">
    <property type="entry name" value="Ferritin_DPS_dom"/>
</dbReference>
<proteinExistence type="predicted"/>
<dbReference type="InterPro" id="IPR009078">
    <property type="entry name" value="Ferritin-like_SF"/>
</dbReference>
<protein>
    <submittedName>
        <fullName evidence="2">Ferritin heavy chain</fullName>
    </submittedName>
</protein>
<comment type="caution">
    <text evidence="2">The sequence shown here is derived from an EMBL/GenBank/DDBJ whole genome shotgun (WGS) entry which is preliminary data.</text>
</comment>
<evidence type="ECO:0000313" key="2">
    <source>
        <dbReference type="EMBL" id="MBZ3888879.1"/>
    </source>
</evidence>
<gene>
    <name evidence="2" type="ORF">SUZIE_200220</name>
</gene>
<evidence type="ECO:0000259" key="1">
    <source>
        <dbReference type="PROSITE" id="PS50905"/>
    </source>
</evidence>
<dbReference type="InterPro" id="IPR009040">
    <property type="entry name" value="Ferritin-like_diiron"/>
</dbReference>
<keyword evidence="3" id="KW-1185">Reference proteome</keyword>
<dbReference type="Proteomes" id="UP001166674">
    <property type="component" value="Unassembled WGS sequence"/>
</dbReference>
<dbReference type="Gene3D" id="1.20.1260.10">
    <property type="match status" value="1"/>
</dbReference>
<dbReference type="Pfam" id="PF00210">
    <property type="entry name" value="Ferritin"/>
    <property type="match status" value="1"/>
</dbReference>
<accession>A0AA41NFM7</accession>
<sequence>MTIASPWQVRQNYLQASEVVSHIYLSVSSYFDLDDAALKDFAKYFLHQSQEERKSAENR</sequence>
<dbReference type="PROSITE" id="PS50905">
    <property type="entry name" value="FERRITIN_LIKE"/>
    <property type="match status" value="1"/>
</dbReference>
<dbReference type="GO" id="GO:0008199">
    <property type="term" value="F:ferric iron binding"/>
    <property type="evidence" value="ECO:0007669"/>
    <property type="project" value="InterPro"/>
</dbReference>
<organism evidence="2 3">
    <name type="scientific">Sciurus carolinensis</name>
    <name type="common">Eastern gray squirrel</name>
    <dbReference type="NCBI Taxonomy" id="30640"/>
    <lineage>
        <taxon>Eukaryota</taxon>
        <taxon>Metazoa</taxon>
        <taxon>Chordata</taxon>
        <taxon>Craniata</taxon>
        <taxon>Vertebrata</taxon>
        <taxon>Euteleostomi</taxon>
        <taxon>Mammalia</taxon>
        <taxon>Eutheria</taxon>
        <taxon>Euarchontoglires</taxon>
        <taxon>Glires</taxon>
        <taxon>Rodentia</taxon>
        <taxon>Sciuromorpha</taxon>
        <taxon>Sciuridae</taxon>
        <taxon>Sciurinae</taxon>
        <taxon>Sciurini</taxon>
        <taxon>Sciurus</taxon>
    </lineage>
</organism>
<dbReference type="AlphaFoldDB" id="A0AA41NFM7"/>
<feature type="domain" description="Ferritin-like diiron" evidence="1">
    <location>
        <begin position="1"/>
        <end position="59"/>
    </location>
</feature>
<dbReference type="InterPro" id="IPR012347">
    <property type="entry name" value="Ferritin-like"/>
</dbReference>
<dbReference type="SUPFAM" id="SSF47240">
    <property type="entry name" value="Ferritin-like"/>
    <property type="match status" value="1"/>
</dbReference>
<name>A0AA41NFM7_SCICA</name>
<reference evidence="2" key="1">
    <citation type="submission" date="2020-03" db="EMBL/GenBank/DDBJ databases">
        <title>Studies in the Genomics of Life Span.</title>
        <authorList>
            <person name="Glass D."/>
        </authorList>
    </citation>
    <scope>NUCLEOTIDE SEQUENCE</scope>
    <source>
        <strain evidence="2">SUZIE</strain>
        <tissue evidence="2">Muscle</tissue>
    </source>
</reference>